<reference evidence="1 2" key="1">
    <citation type="submission" date="2021-03" db="EMBL/GenBank/DDBJ databases">
        <title>Antimicrobial resistance genes in bacteria isolated from Japanese honey, and their potential for conferring macrolide and lincosamide resistance in the American foulbrood pathogen Paenibacillus larvae.</title>
        <authorList>
            <person name="Okamoto M."/>
            <person name="Kumagai M."/>
            <person name="Kanamori H."/>
            <person name="Takamatsu D."/>
        </authorList>
    </citation>
    <scope>NUCLEOTIDE SEQUENCE [LARGE SCALE GENOMIC DNA]</scope>
    <source>
        <strain evidence="1 2">J21TS3</strain>
    </source>
</reference>
<organism evidence="1 2">
    <name type="scientific">Paenibacillus cookii</name>
    <dbReference type="NCBI Taxonomy" id="157839"/>
    <lineage>
        <taxon>Bacteria</taxon>
        <taxon>Bacillati</taxon>
        <taxon>Bacillota</taxon>
        <taxon>Bacilli</taxon>
        <taxon>Bacillales</taxon>
        <taxon>Paenibacillaceae</taxon>
        <taxon>Paenibacillus</taxon>
    </lineage>
</organism>
<evidence type="ECO:0000313" key="1">
    <source>
        <dbReference type="EMBL" id="GIO65249.1"/>
    </source>
</evidence>
<protein>
    <recommendedName>
        <fullName evidence="3">DUF3939 domain-containing protein</fullName>
    </recommendedName>
</protein>
<sequence>MTQAHFAKRSGTLRKAAAAVMAVLLAVSLSGCLYPDEKKNENRVSYRESVKRIQSAIDDYQKEKGLLPILNADQETPKYEKFRIDLDKLQKEGFIDEIPSTAFEKGGSAYFLIQDEETKPTVKVMDLITVQKVNDVQRLVNQYKIAHDGKLPAGDEVYPDIHAVDPSLAGLKDIGLKSVYSGQEVRFIMDRTGTVYVDYAFDMMQLIDKQGLKPTREEDLREELVKASEYVPVKSLPYRWSGDAPVAVAPGSSSK</sequence>
<comment type="caution">
    <text evidence="1">The sequence shown here is derived from an EMBL/GenBank/DDBJ whole genome shotgun (WGS) entry which is preliminary data.</text>
</comment>
<accession>A0ABQ4LPQ3</accession>
<proteinExistence type="predicted"/>
<dbReference type="Proteomes" id="UP000680638">
    <property type="component" value="Unassembled WGS sequence"/>
</dbReference>
<dbReference type="EMBL" id="BORW01000001">
    <property type="protein sequence ID" value="GIO65249.1"/>
    <property type="molecule type" value="Genomic_DNA"/>
</dbReference>
<gene>
    <name evidence="1" type="ORF">J21TS3_00700</name>
</gene>
<name>A0ABQ4LPQ3_9BACL</name>
<evidence type="ECO:0008006" key="3">
    <source>
        <dbReference type="Google" id="ProtNLM"/>
    </source>
</evidence>
<keyword evidence="2" id="KW-1185">Reference proteome</keyword>
<evidence type="ECO:0000313" key="2">
    <source>
        <dbReference type="Proteomes" id="UP000680638"/>
    </source>
</evidence>